<reference evidence="3" key="1">
    <citation type="submission" date="2006-12" db="EMBL/GenBank/DDBJ databases">
        <title>Complete sequence of chromosome 1 of Verminephrobacter eiseniae EF01-2.</title>
        <authorList>
            <person name="Copeland A."/>
            <person name="Lucas S."/>
            <person name="Lapidus A."/>
            <person name="Barry K."/>
            <person name="Detter J.C."/>
            <person name="Glavina del Rio T."/>
            <person name="Dalin E."/>
            <person name="Tice H."/>
            <person name="Pitluck S."/>
            <person name="Chertkov O."/>
            <person name="Brettin T."/>
            <person name="Bruce D."/>
            <person name="Han C."/>
            <person name="Tapia R."/>
            <person name="Gilna P."/>
            <person name="Schmutz J."/>
            <person name="Larimer F."/>
            <person name="Land M."/>
            <person name="Hauser L."/>
            <person name="Kyrpides N."/>
            <person name="Kim E."/>
            <person name="Stahl D."/>
            <person name="Richardson P."/>
        </authorList>
    </citation>
    <scope>NUCLEOTIDE SEQUENCE [LARGE SCALE GENOMIC DNA]</scope>
    <source>
        <strain evidence="3">EF01-2</strain>
    </source>
</reference>
<sequence>MACPTSPGAATPANARRWKQRPEGANRGDFGAGDPIGRLDLPTPERVKRAVAEVREGSRCCPSLPLGHPGGNLLTAAPLRLPGAAGSPATPVGTV</sequence>
<accession>A1WQ06</accession>
<proteinExistence type="predicted"/>
<protein>
    <submittedName>
        <fullName evidence="2">Uncharacterized protein</fullName>
    </submittedName>
</protein>
<evidence type="ECO:0000256" key="1">
    <source>
        <dbReference type="SAM" id="MobiDB-lite"/>
    </source>
</evidence>
<dbReference type="EMBL" id="CP000542">
    <property type="protein sequence ID" value="ABM59713.1"/>
    <property type="molecule type" value="Genomic_DNA"/>
</dbReference>
<dbReference type="STRING" id="391735.Veis_4008"/>
<dbReference type="RefSeq" id="WP_011811700.1">
    <property type="nucleotide sequence ID" value="NC_008786.1"/>
</dbReference>
<dbReference type="AlphaFoldDB" id="A1WQ06"/>
<feature type="region of interest" description="Disordered" evidence="1">
    <location>
        <begin position="1"/>
        <end position="44"/>
    </location>
</feature>
<evidence type="ECO:0000313" key="2">
    <source>
        <dbReference type="EMBL" id="ABM59713.1"/>
    </source>
</evidence>
<gene>
    <name evidence="2" type="ordered locus">Veis_4008</name>
</gene>
<dbReference type="eggNOG" id="COG1878">
    <property type="taxonomic scope" value="Bacteria"/>
</dbReference>
<evidence type="ECO:0000313" key="3">
    <source>
        <dbReference type="Proteomes" id="UP000000374"/>
    </source>
</evidence>
<dbReference type="HOGENOM" id="CLU_2371936_0_0_4"/>
<dbReference type="KEGG" id="vei:Veis_4008"/>
<dbReference type="GeneID" id="76462356"/>
<dbReference type="Proteomes" id="UP000000374">
    <property type="component" value="Chromosome"/>
</dbReference>
<name>A1WQ06_VEREI</name>
<keyword evidence="3" id="KW-1185">Reference proteome</keyword>
<organism evidence="2 3">
    <name type="scientific">Verminephrobacter eiseniae (strain EF01-2)</name>
    <dbReference type="NCBI Taxonomy" id="391735"/>
    <lineage>
        <taxon>Bacteria</taxon>
        <taxon>Pseudomonadati</taxon>
        <taxon>Pseudomonadota</taxon>
        <taxon>Betaproteobacteria</taxon>
        <taxon>Burkholderiales</taxon>
        <taxon>Comamonadaceae</taxon>
        <taxon>Verminephrobacter</taxon>
    </lineage>
</organism>